<dbReference type="EMBL" id="LNZH02000168">
    <property type="protein sequence ID" value="OCB88872.1"/>
    <property type="molecule type" value="Genomic_DNA"/>
</dbReference>
<feature type="compositionally biased region" description="Basic residues" evidence="14">
    <location>
        <begin position="308"/>
        <end position="322"/>
    </location>
</feature>
<feature type="domain" description="Lon N-terminal" evidence="16">
    <location>
        <begin position="427"/>
        <end position="665"/>
    </location>
</feature>
<evidence type="ECO:0000256" key="10">
    <source>
        <dbReference type="ARBA" id="ARBA00023002"/>
    </source>
</evidence>
<dbReference type="PANTHER" id="PTHR23429">
    <property type="entry name" value="GLUCOSE-6-PHOSPHATE 1-DEHYDROGENASE G6PD"/>
    <property type="match status" value="1"/>
</dbReference>
<feature type="region of interest" description="Disordered" evidence="14">
    <location>
        <begin position="20"/>
        <end position="98"/>
    </location>
</feature>
<comment type="caution">
    <text evidence="17">The sequence shown here is derived from an EMBL/GenBank/DDBJ whole genome shotgun (WGS) entry which is preliminary data.</text>
</comment>
<comment type="similarity">
    <text evidence="2 13">Belongs to the glucose-6-phosphate dehydrogenase family.</text>
</comment>
<evidence type="ECO:0000256" key="11">
    <source>
        <dbReference type="ARBA" id="ARBA00023277"/>
    </source>
</evidence>
<evidence type="ECO:0000256" key="9">
    <source>
        <dbReference type="ARBA" id="ARBA00022857"/>
    </source>
</evidence>
<dbReference type="GO" id="GO:0008270">
    <property type="term" value="F:zinc ion binding"/>
    <property type="evidence" value="ECO:0007669"/>
    <property type="project" value="UniProtKB-KW"/>
</dbReference>
<reference evidence="17" key="1">
    <citation type="submission" date="2016-06" db="EMBL/GenBank/DDBJ databases">
        <title>Draft Genome sequence of the fungus Inonotus baumii.</title>
        <authorList>
            <person name="Zhu H."/>
            <person name="Lin W."/>
        </authorList>
    </citation>
    <scope>NUCLEOTIDE SEQUENCE</scope>
    <source>
        <strain evidence="17">821</strain>
    </source>
</reference>
<dbReference type="GO" id="GO:0009051">
    <property type="term" value="P:pentose-phosphate shunt, oxidative branch"/>
    <property type="evidence" value="ECO:0007669"/>
    <property type="project" value="TreeGrafter"/>
</dbReference>
<dbReference type="HAMAP" id="MF_00966">
    <property type="entry name" value="G6PD"/>
    <property type="match status" value="1"/>
</dbReference>
<dbReference type="InterPro" id="IPR019796">
    <property type="entry name" value="G6P_DH_AS"/>
</dbReference>
<dbReference type="Proteomes" id="UP000757232">
    <property type="component" value="Unassembled WGS sequence"/>
</dbReference>
<evidence type="ECO:0000256" key="5">
    <source>
        <dbReference type="ARBA" id="ARBA00022526"/>
    </source>
</evidence>
<evidence type="ECO:0000313" key="17">
    <source>
        <dbReference type="EMBL" id="OCB88872.1"/>
    </source>
</evidence>
<evidence type="ECO:0000256" key="7">
    <source>
        <dbReference type="ARBA" id="ARBA00022771"/>
    </source>
</evidence>
<dbReference type="NCBIfam" id="TIGR00871">
    <property type="entry name" value="zwf"/>
    <property type="match status" value="1"/>
</dbReference>
<dbReference type="Pfam" id="PF00479">
    <property type="entry name" value="G6PD_N"/>
    <property type="match status" value="1"/>
</dbReference>
<dbReference type="SUPFAM" id="SSF51735">
    <property type="entry name" value="NAD(P)-binding Rossmann-fold domains"/>
    <property type="match status" value="1"/>
</dbReference>
<evidence type="ECO:0000313" key="18">
    <source>
        <dbReference type="Proteomes" id="UP000757232"/>
    </source>
</evidence>
<evidence type="ECO:0000256" key="2">
    <source>
        <dbReference type="ARBA" id="ARBA00009975"/>
    </source>
</evidence>
<gene>
    <name evidence="17" type="ORF">A7U60_g3967</name>
</gene>
<name>A0A9Q5HZF8_SANBA</name>
<evidence type="ECO:0000256" key="8">
    <source>
        <dbReference type="ARBA" id="ARBA00022833"/>
    </source>
</evidence>
<evidence type="ECO:0000256" key="1">
    <source>
        <dbReference type="ARBA" id="ARBA00004937"/>
    </source>
</evidence>
<dbReference type="PRINTS" id="PR00079">
    <property type="entry name" value="G6PDHDRGNASE"/>
</dbReference>
<feature type="domain" description="RING-type" evidence="15">
    <location>
        <begin position="355"/>
        <end position="393"/>
    </location>
</feature>
<dbReference type="Pfam" id="PF13923">
    <property type="entry name" value="zf-C3HC4_2"/>
    <property type="match status" value="1"/>
</dbReference>
<evidence type="ECO:0000256" key="6">
    <source>
        <dbReference type="ARBA" id="ARBA00022723"/>
    </source>
</evidence>
<keyword evidence="10 13" id="KW-0560">Oxidoreductase</keyword>
<dbReference type="GO" id="GO:0050661">
    <property type="term" value="F:NADP binding"/>
    <property type="evidence" value="ECO:0007669"/>
    <property type="project" value="InterPro"/>
</dbReference>
<dbReference type="SUPFAM" id="SSF57850">
    <property type="entry name" value="RING/U-box"/>
    <property type="match status" value="1"/>
</dbReference>
<feature type="region of interest" description="Disordered" evidence="14">
    <location>
        <begin position="272"/>
        <end position="330"/>
    </location>
</feature>
<dbReference type="Pfam" id="PF02190">
    <property type="entry name" value="LON_substr_bdg"/>
    <property type="match status" value="1"/>
</dbReference>
<evidence type="ECO:0000256" key="12">
    <source>
        <dbReference type="PROSITE-ProRule" id="PRU00175"/>
    </source>
</evidence>
<dbReference type="PANTHER" id="PTHR23429:SF0">
    <property type="entry name" value="GLUCOSE-6-PHOSPHATE 1-DEHYDROGENASE"/>
    <property type="match status" value="1"/>
</dbReference>
<feature type="compositionally biased region" description="Low complexity" evidence="14">
    <location>
        <begin position="555"/>
        <end position="574"/>
    </location>
</feature>
<dbReference type="Gene3D" id="3.40.50.720">
    <property type="entry name" value="NAD(P)-binding Rossmann-like Domain"/>
    <property type="match status" value="1"/>
</dbReference>
<dbReference type="SMART" id="SM00184">
    <property type="entry name" value="RING"/>
    <property type="match status" value="2"/>
</dbReference>
<dbReference type="PROSITE" id="PS51787">
    <property type="entry name" value="LON_N"/>
    <property type="match status" value="1"/>
</dbReference>
<dbReference type="AlphaFoldDB" id="A0A9Q5HZF8"/>
<dbReference type="GO" id="GO:0004345">
    <property type="term" value="F:glucose-6-phosphate dehydrogenase activity"/>
    <property type="evidence" value="ECO:0007669"/>
    <property type="project" value="UniProtKB-EC"/>
</dbReference>
<feature type="compositionally biased region" description="Acidic residues" evidence="14">
    <location>
        <begin position="279"/>
        <end position="292"/>
    </location>
</feature>
<feature type="compositionally biased region" description="Polar residues" evidence="14">
    <location>
        <begin position="89"/>
        <end position="98"/>
    </location>
</feature>
<dbReference type="Pfam" id="PF02781">
    <property type="entry name" value="G6PD_C"/>
    <property type="match status" value="1"/>
</dbReference>
<keyword evidence="5 13" id="KW-0313">Glucose metabolism</keyword>
<evidence type="ECO:0000259" key="15">
    <source>
        <dbReference type="PROSITE" id="PS50089"/>
    </source>
</evidence>
<dbReference type="InterPro" id="IPR001282">
    <property type="entry name" value="G6P_DH"/>
</dbReference>
<dbReference type="Gene3D" id="2.30.130.40">
    <property type="entry name" value="LON domain-like"/>
    <property type="match status" value="1"/>
</dbReference>
<evidence type="ECO:0000256" key="14">
    <source>
        <dbReference type="SAM" id="MobiDB-lite"/>
    </source>
</evidence>
<comment type="pathway">
    <text evidence="1 13">Carbohydrate degradation; pentose phosphate pathway; D-ribulose 5-phosphate from D-glucose 6-phosphate (oxidative stage): step 1/3.</text>
</comment>
<keyword evidence="11 13" id="KW-0119">Carbohydrate metabolism</keyword>
<evidence type="ECO:0000256" key="3">
    <source>
        <dbReference type="ARBA" id="ARBA00013019"/>
    </source>
</evidence>
<evidence type="ECO:0000256" key="13">
    <source>
        <dbReference type="RuleBase" id="RU362120"/>
    </source>
</evidence>
<dbReference type="InterPro" id="IPR013083">
    <property type="entry name" value="Znf_RING/FYVE/PHD"/>
</dbReference>
<feature type="compositionally biased region" description="Basic and acidic residues" evidence="14">
    <location>
        <begin position="58"/>
        <end position="72"/>
    </location>
</feature>
<dbReference type="OrthoDB" id="60984at2759"/>
<dbReference type="PROSITE" id="PS00069">
    <property type="entry name" value="G6P_DEHYDROGENASE"/>
    <property type="match status" value="1"/>
</dbReference>
<feature type="region of interest" description="Disordered" evidence="14">
    <location>
        <begin position="552"/>
        <end position="584"/>
    </location>
</feature>
<dbReference type="GO" id="GO:0005829">
    <property type="term" value="C:cytosol"/>
    <property type="evidence" value="ECO:0007669"/>
    <property type="project" value="TreeGrafter"/>
</dbReference>
<keyword evidence="8" id="KW-0862">Zinc</keyword>
<sequence>MTTQSLVASDIHQNIAVQEDAALTSETTVATEPANRDGTARAASAGDEQHPGTVIGRSARDDGRFASGDRRQQAGHGRSPHRPAHGLLDNSSTSSHELPTTMHDLVRSYVPLLSCPACSPPSPLVAPTTLHCGHTVCARHVRTGDFTRPSPSSSASASSVAVSFLSLTTDSHASSSNSGPGIVPNASSSVPVLPTCPLLTCRPRARRQVITPNIPPESTVAYYPPIVQPITPELGETNRITVSDPRLDVSVGRVLHLLGKARSWQTREDIEQRLTEESNGSDDESPEEEGNGEDAVPKSGSRPSTNGTRRRSRPASRSRKRSRKDDNWDGRHYRHRTREELVERFNKELSESLTCEICFMLLYQPVTTPCQHTFCAKCLQRSLDHGTKCPLCRQEMPPFSYFQDHPFNKVVLSILLKAYPEGYAERGRAIEEEERDGRLNTPIFVCQLSFPGIPTLLHFYEPRYRLMLRRCLESPIPCFGMIMPQRTVGAGSSDYGTMLEIKSVQMLPDGRSMVETIGTHRFRIMETGTLDGYMVGRIERIDDIPRELEDEAERSLSSLLDPSSDTSSTGEPSSNASPSRIPPPTADELIAICHGFVEQLRNGTAPWVVQRLNNTYGPMPNDVNRFSFWMAQVLPIEEHEKAKLLVIRSARARLRLVVHWIEQLNSNCSNMAGTIPSLQSSSHELKDNTVIIVLGASGDLAKKKTFPALFGLYRMGYLPRGVHIVGYARTKMDLVEFHKRATSYIKNPDDDPAIAAKIEEFKGFSTYVSGSYEDSTAFQALTKHIEDIESEYGSPERHRLFYLALPPSVFIPVAKNLRENCYAPNINRIIVEKPFGKDLDSCRELLGSLKQHWAEDETFRIDHYLGKEMVKNMLVLRFANVGLSSGWDRNSISNVQITFKEPFGTEGRGGYFDEFGIIRDILQNHLLQVLSILTMERPVSFSAEDIRDEKVKVLRCVPPIAQEDTLLGQYVAANGKPGYLDDETVPPNSVCPTYAATTLWINNPRWEGVPFILKAGKALNEAKVEIRIQYKDVTQGIFKEIARNELVIRIQPTESIYLKLNTKVPGLNTRTVPIEMDLTYKRRFSDAHIPEAYESLILDALRGDHSNFVRDDELDVAWRIFTPILHWIDGKMGPPPRPLPYPYGSRGPKELDAFIRKYGYKRTDRQYTWPVTNVSQL</sequence>
<protein>
    <recommendedName>
        <fullName evidence="4 13">Glucose-6-phosphate 1-dehydrogenase</fullName>
        <ecNumber evidence="3 13">1.1.1.49</ecNumber>
    </recommendedName>
</protein>
<dbReference type="InterPro" id="IPR022674">
    <property type="entry name" value="G6P_DH_NAD-bd"/>
</dbReference>
<dbReference type="InterPro" id="IPR022675">
    <property type="entry name" value="G6P_DH_C"/>
</dbReference>
<dbReference type="Gene3D" id="3.30.40.10">
    <property type="entry name" value="Zinc/RING finger domain, C3HC4 (zinc finger)"/>
    <property type="match status" value="1"/>
</dbReference>
<dbReference type="InterPro" id="IPR015947">
    <property type="entry name" value="PUA-like_sf"/>
</dbReference>
<dbReference type="InterPro" id="IPR046336">
    <property type="entry name" value="Lon_prtase_N_sf"/>
</dbReference>
<comment type="function">
    <text evidence="13">Catalyzes the rate-limiting step of the oxidative pentose-phosphate pathway, which represents a route for the dissimilation of carbohydrates besides glycolysis.</text>
</comment>
<dbReference type="CDD" id="cd16514">
    <property type="entry name" value="RING-HC_LONFs_rpt2"/>
    <property type="match status" value="1"/>
</dbReference>
<dbReference type="InterPro" id="IPR036291">
    <property type="entry name" value="NAD(P)-bd_dom_sf"/>
</dbReference>
<dbReference type="PROSITE" id="PS00518">
    <property type="entry name" value="ZF_RING_1"/>
    <property type="match status" value="1"/>
</dbReference>
<keyword evidence="18" id="KW-1185">Reference proteome</keyword>
<dbReference type="EC" id="1.1.1.49" evidence="3 13"/>
<dbReference type="InterPro" id="IPR001841">
    <property type="entry name" value="Znf_RING"/>
</dbReference>
<evidence type="ECO:0000259" key="16">
    <source>
        <dbReference type="PROSITE" id="PS51787"/>
    </source>
</evidence>
<dbReference type="Gene3D" id="1.20.58.1480">
    <property type="match status" value="1"/>
</dbReference>
<keyword evidence="7 12" id="KW-0863">Zinc-finger</keyword>
<dbReference type="SMART" id="SM00464">
    <property type="entry name" value="LON"/>
    <property type="match status" value="1"/>
</dbReference>
<keyword evidence="9 13" id="KW-0521">NADP</keyword>
<dbReference type="InterPro" id="IPR017907">
    <property type="entry name" value="Znf_RING_CS"/>
</dbReference>
<dbReference type="InterPro" id="IPR003111">
    <property type="entry name" value="Lon_prtase_N"/>
</dbReference>
<evidence type="ECO:0000256" key="4">
    <source>
        <dbReference type="ARBA" id="ARBA00020444"/>
    </source>
</evidence>
<proteinExistence type="inferred from homology"/>
<dbReference type="PROSITE" id="PS50089">
    <property type="entry name" value="ZF_RING_2"/>
    <property type="match status" value="1"/>
</dbReference>
<dbReference type="SUPFAM" id="SSF88697">
    <property type="entry name" value="PUA domain-like"/>
    <property type="match status" value="1"/>
</dbReference>
<comment type="catalytic activity">
    <reaction evidence="13">
        <text>D-glucose 6-phosphate + NADP(+) = 6-phospho-D-glucono-1,5-lactone + NADPH + H(+)</text>
        <dbReference type="Rhea" id="RHEA:15841"/>
        <dbReference type="ChEBI" id="CHEBI:15378"/>
        <dbReference type="ChEBI" id="CHEBI:57783"/>
        <dbReference type="ChEBI" id="CHEBI:57955"/>
        <dbReference type="ChEBI" id="CHEBI:58349"/>
        <dbReference type="ChEBI" id="CHEBI:61548"/>
        <dbReference type="EC" id="1.1.1.49"/>
    </reaction>
</comment>
<accession>A0A9Q5HZF8</accession>
<keyword evidence="6" id="KW-0479">Metal-binding</keyword>
<dbReference type="SUPFAM" id="SSF55347">
    <property type="entry name" value="Glyceraldehyde-3-phosphate dehydrogenase-like, C-terminal domain"/>
    <property type="match status" value="1"/>
</dbReference>
<dbReference type="Gene3D" id="3.30.360.10">
    <property type="entry name" value="Dihydrodipicolinate Reductase, domain 2"/>
    <property type="match status" value="1"/>
</dbReference>
<organism evidence="17 18">
    <name type="scientific">Sanghuangporus baumii</name>
    <name type="common">Phellinus baumii</name>
    <dbReference type="NCBI Taxonomy" id="108892"/>
    <lineage>
        <taxon>Eukaryota</taxon>
        <taxon>Fungi</taxon>
        <taxon>Dikarya</taxon>
        <taxon>Basidiomycota</taxon>
        <taxon>Agaricomycotina</taxon>
        <taxon>Agaricomycetes</taxon>
        <taxon>Hymenochaetales</taxon>
        <taxon>Hymenochaetaceae</taxon>
        <taxon>Sanghuangporus</taxon>
    </lineage>
</organism>
<dbReference type="GO" id="GO:0006006">
    <property type="term" value="P:glucose metabolic process"/>
    <property type="evidence" value="ECO:0007669"/>
    <property type="project" value="UniProtKB-KW"/>
</dbReference>